<comment type="subcellular location">
    <subcellularLocation>
        <location evidence="1 8">Cell outer membrane</location>
        <topology evidence="1 8">Multi-pass membrane protein</topology>
    </subcellularLocation>
</comment>
<dbReference type="Pfam" id="PF00593">
    <property type="entry name" value="TonB_dep_Rec_b-barrel"/>
    <property type="match status" value="1"/>
</dbReference>
<name>A0A2X2KSI2_SPHMU</name>
<gene>
    <name evidence="12" type="ORF">NCTC11343_01596</name>
</gene>
<dbReference type="NCBIfam" id="TIGR04056">
    <property type="entry name" value="OMP_RagA_SusC"/>
    <property type="match status" value="1"/>
</dbReference>
<dbReference type="FunFam" id="2.170.130.10:FF:000008">
    <property type="entry name" value="SusC/RagA family TonB-linked outer membrane protein"/>
    <property type="match status" value="1"/>
</dbReference>
<keyword evidence="12" id="KW-0675">Receptor</keyword>
<organism evidence="12 13">
    <name type="scientific">Sphingobacterium multivorum</name>
    <dbReference type="NCBI Taxonomy" id="28454"/>
    <lineage>
        <taxon>Bacteria</taxon>
        <taxon>Pseudomonadati</taxon>
        <taxon>Bacteroidota</taxon>
        <taxon>Sphingobacteriia</taxon>
        <taxon>Sphingobacteriales</taxon>
        <taxon>Sphingobacteriaceae</taxon>
        <taxon>Sphingobacterium</taxon>
    </lineage>
</organism>
<dbReference type="GeneID" id="97181747"/>
<dbReference type="InterPro" id="IPR023996">
    <property type="entry name" value="TonB-dep_OMP_SusC/RagA"/>
</dbReference>
<evidence type="ECO:0000313" key="12">
    <source>
        <dbReference type="EMBL" id="SPZ85039.1"/>
    </source>
</evidence>
<reference evidence="12 13" key="1">
    <citation type="submission" date="2018-06" db="EMBL/GenBank/DDBJ databases">
        <authorList>
            <consortium name="Pathogen Informatics"/>
            <person name="Doyle S."/>
        </authorList>
    </citation>
    <scope>NUCLEOTIDE SEQUENCE [LARGE SCALE GENOMIC DNA]</scope>
    <source>
        <strain evidence="12 13">NCTC11343</strain>
    </source>
</reference>
<dbReference type="InterPro" id="IPR037066">
    <property type="entry name" value="Plug_dom_sf"/>
</dbReference>
<dbReference type="SUPFAM" id="SSF56935">
    <property type="entry name" value="Porins"/>
    <property type="match status" value="1"/>
</dbReference>
<keyword evidence="7 8" id="KW-0998">Cell outer membrane</keyword>
<dbReference type="SUPFAM" id="SSF49464">
    <property type="entry name" value="Carboxypeptidase regulatory domain-like"/>
    <property type="match status" value="1"/>
</dbReference>
<dbReference type="InterPro" id="IPR008969">
    <property type="entry name" value="CarboxyPept-like_regulatory"/>
</dbReference>
<evidence type="ECO:0000256" key="8">
    <source>
        <dbReference type="PROSITE-ProRule" id="PRU01360"/>
    </source>
</evidence>
<dbReference type="Gene3D" id="2.170.130.10">
    <property type="entry name" value="TonB-dependent receptor, plug domain"/>
    <property type="match status" value="1"/>
</dbReference>
<keyword evidence="5 9" id="KW-0798">TonB box</keyword>
<dbReference type="Gene3D" id="2.60.40.1120">
    <property type="entry name" value="Carboxypeptidase-like, regulatory domain"/>
    <property type="match status" value="1"/>
</dbReference>
<evidence type="ECO:0000256" key="9">
    <source>
        <dbReference type="RuleBase" id="RU003357"/>
    </source>
</evidence>
<keyword evidence="4 8" id="KW-0812">Transmembrane</keyword>
<dbReference type="GO" id="GO:0009279">
    <property type="term" value="C:cell outer membrane"/>
    <property type="evidence" value="ECO:0007669"/>
    <property type="project" value="UniProtKB-SubCell"/>
</dbReference>
<evidence type="ECO:0000259" key="10">
    <source>
        <dbReference type="Pfam" id="PF00593"/>
    </source>
</evidence>
<dbReference type="AlphaFoldDB" id="A0A2X2KSI2"/>
<dbReference type="Pfam" id="PF13715">
    <property type="entry name" value="CarbopepD_reg_2"/>
    <property type="match status" value="1"/>
</dbReference>
<keyword evidence="3 8" id="KW-1134">Transmembrane beta strand</keyword>
<dbReference type="InterPro" id="IPR036942">
    <property type="entry name" value="Beta-barrel_TonB_sf"/>
</dbReference>
<comment type="similarity">
    <text evidence="8 9">Belongs to the TonB-dependent receptor family.</text>
</comment>
<proteinExistence type="inferred from homology"/>
<dbReference type="RefSeq" id="WP_112374273.1">
    <property type="nucleotide sequence ID" value="NZ_CP069793.1"/>
</dbReference>
<keyword evidence="6 8" id="KW-0472">Membrane</keyword>
<evidence type="ECO:0000313" key="13">
    <source>
        <dbReference type="Proteomes" id="UP000251241"/>
    </source>
</evidence>
<dbReference type="NCBIfam" id="TIGR04057">
    <property type="entry name" value="SusC_RagA_signa"/>
    <property type="match status" value="1"/>
</dbReference>
<feature type="domain" description="TonB-dependent receptor-like beta-barrel" evidence="10">
    <location>
        <begin position="399"/>
        <end position="869"/>
    </location>
</feature>
<evidence type="ECO:0000256" key="2">
    <source>
        <dbReference type="ARBA" id="ARBA00022448"/>
    </source>
</evidence>
<evidence type="ECO:0000256" key="5">
    <source>
        <dbReference type="ARBA" id="ARBA00023077"/>
    </source>
</evidence>
<feature type="domain" description="TonB-dependent receptor plug" evidence="11">
    <location>
        <begin position="122"/>
        <end position="237"/>
    </location>
</feature>
<evidence type="ECO:0000256" key="3">
    <source>
        <dbReference type="ARBA" id="ARBA00022452"/>
    </source>
</evidence>
<evidence type="ECO:0000256" key="1">
    <source>
        <dbReference type="ARBA" id="ARBA00004571"/>
    </source>
</evidence>
<accession>A0A2X2KSI2</accession>
<dbReference type="InterPro" id="IPR000531">
    <property type="entry name" value="Beta-barrel_TonB"/>
</dbReference>
<dbReference type="PROSITE" id="PS52016">
    <property type="entry name" value="TONB_DEPENDENT_REC_3"/>
    <property type="match status" value="1"/>
</dbReference>
<evidence type="ECO:0000256" key="7">
    <source>
        <dbReference type="ARBA" id="ARBA00023237"/>
    </source>
</evidence>
<dbReference type="Pfam" id="PF07715">
    <property type="entry name" value="Plug"/>
    <property type="match status" value="1"/>
</dbReference>
<protein>
    <submittedName>
        <fullName evidence="12">Outer membrane cobalamin receptor protein</fullName>
    </submittedName>
</protein>
<dbReference type="Gene3D" id="2.40.170.20">
    <property type="entry name" value="TonB-dependent receptor, beta-barrel domain"/>
    <property type="match status" value="1"/>
</dbReference>
<sequence length="989" mass="109176">MNKQLSRPFWALSMLLGVSASAFAQQATLKGRVMDQKGSSLVGATLRFEDIQKSLSTNANGDFSLDRLQTGKLRLRVSMVGYASLDTLIQISDGQNPLNLYLKSNTSALDEVVVIGYGTQKKSDLTGSISTVSSKDFQKGQISSPEQLIMGKVPGVQITTSGGQPGAGSTIRIRSGASLNASNDPLIVVDGIPLAGGSVSGVANPLSLINPNDIETFTILKDANATAIYGSRASNGVILITTKKGSRSGTQINFSTQNSLATVANKVKLLNADQIRDYVNTNGSDAMKKLLGTANTDWQDVIYGNAFTTDNNVNIASRAGNMPYRISAGYMNQDGVLKNDNLKRTTAALALTPKFLDNHLSLDVNVRGTWSKSKFATQDAIGSAIQFDPTQPVYVDDKDSFGGYYEWVQGGKPNPNAPRNPLALLDLRKDNGDVFRSIGNAKVDYSFHFLPELHANLNVGYDLARSKGNTFTPAIAARNFNEGGERTQYKTDINNKTLEFYLKYDKELPTIKSTIDATLGYGYYKNSSKVYNFNRTNAEGDKILNEPTRPFDKPENLLISYYGRLIYTYDNRYVLSGTLRTDGSSRFSPDNRWGYFPSVGFTWRAKNEGFLKEIAAVSELKLRLSYGKTGQQDGIANYSYLPNYTISGNESMYRFGNEYYYLNSPVAYDQDIRWESTTTYNAGVDFGFANNLFYGSIDYYSKKTKDLLSTIPVPVGSNFSNFLLTNVGNMENQGLEFNLHYVPVKTENSSLDLGFNVTYNRSKVTNLTQSDDPNFIVETGSIRGGTGGNIQAHKVNFMPNSFNVFQQVYDEQGHPVEGVYVDRNGDGVISDNDRYLYKSPLPKYLLGFTAAYSYKKWSASTVLRASLDNYVYDNVSSNLGSGANINDQAVLVINNAPVDFLNTNFLLKQLRSDYYIKNASFLKMDNVNLSYNLGKFIRNSKASMSISATVQNVFTITKYKGVDPEISNGIDDRFYPRPRTYVLGVNVSF</sequence>
<dbReference type="InterPro" id="IPR023997">
    <property type="entry name" value="TonB-dep_OMP_SusC/RagA_CS"/>
</dbReference>
<dbReference type="InterPro" id="IPR012910">
    <property type="entry name" value="Plug_dom"/>
</dbReference>
<evidence type="ECO:0000256" key="4">
    <source>
        <dbReference type="ARBA" id="ARBA00022692"/>
    </source>
</evidence>
<dbReference type="EMBL" id="UAUU01000005">
    <property type="protein sequence ID" value="SPZ85039.1"/>
    <property type="molecule type" value="Genomic_DNA"/>
</dbReference>
<keyword evidence="2 8" id="KW-0813">Transport</keyword>
<evidence type="ECO:0000256" key="6">
    <source>
        <dbReference type="ARBA" id="ARBA00023136"/>
    </source>
</evidence>
<evidence type="ECO:0000259" key="11">
    <source>
        <dbReference type="Pfam" id="PF07715"/>
    </source>
</evidence>
<dbReference type="Proteomes" id="UP000251241">
    <property type="component" value="Unassembled WGS sequence"/>
</dbReference>
<dbReference type="InterPro" id="IPR039426">
    <property type="entry name" value="TonB-dep_rcpt-like"/>
</dbReference>